<dbReference type="InterPro" id="IPR008928">
    <property type="entry name" value="6-hairpin_glycosidase_sf"/>
</dbReference>
<keyword evidence="8 13" id="KW-1133">Transmembrane helix</keyword>
<dbReference type="InterPro" id="IPR038518">
    <property type="entry name" value="Glyco_hydro_63N_sf"/>
</dbReference>
<evidence type="ECO:0000256" key="4">
    <source>
        <dbReference type="ARBA" id="ARBA00022692"/>
    </source>
</evidence>
<dbReference type="InterPro" id="IPR031631">
    <property type="entry name" value="Glyco_hydro_63N"/>
</dbReference>
<evidence type="ECO:0000256" key="7">
    <source>
        <dbReference type="ARBA" id="ARBA00022968"/>
    </source>
</evidence>
<keyword evidence="10" id="KW-0325">Glycoprotein</keyword>
<evidence type="ECO:0000313" key="18">
    <source>
        <dbReference type="Proteomes" id="UP000014500"/>
    </source>
</evidence>
<dbReference type="EC" id="3.2.1.106" evidence="12 13"/>
<feature type="compositionally biased region" description="Basic residues" evidence="14">
    <location>
        <begin position="20"/>
        <end position="29"/>
    </location>
</feature>
<evidence type="ECO:0000256" key="9">
    <source>
        <dbReference type="ARBA" id="ARBA00023136"/>
    </source>
</evidence>
<reference evidence="18" key="1">
    <citation type="submission" date="2011-05" db="EMBL/GenBank/DDBJ databases">
        <authorList>
            <person name="Richards S.R."/>
            <person name="Qu J."/>
            <person name="Jiang H."/>
            <person name="Jhangiani S.N."/>
            <person name="Agravi P."/>
            <person name="Goodspeed R."/>
            <person name="Gross S."/>
            <person name="Mandapat C."/>
            <person name="Jackson L."/>
            <person name="Mathew T."/>
            <person name="Pu L."/>
            <person name="Thornton R."/>
            <person name="Saada N."/>
            <person name="Wilczek-Boney K.B."/>
            <person name="Lee S."/>
            <person name="Kovar C."/>
            <person name="Wu Y."/>
            <person name="Scherer S.E."/>
            <person name="Worley K.C."/>
            <person name="Muzny D.M."/>
            <person name="Gibbs R."/>
        </authorList>
    </citation>
    <scope>NUCLEOTIDE SEQUENCE</scope>
    <source>
        <strain evidence="18">Brora</strain>
    </source>
</reference>
<name>T1ISH0_STRMM</name>
<keyword evidence="4 13" id="KW-0812">Transmembrane</keyword>
<evidence type="ECO:0000259" key="16">
    <source>
        <dbReference type="Pfam" id="PF16923"/>
    </source>
</evidence>
<keyword evidence="11 13" id="KW-0326">Glycosidase</keyword>
<evidence type="ECO:0000256" key="2">
    <source>
        <dbReference type="ARBA" id="ARBA00004740"/>
    </source>
</evidence>
<keyword evidence="9 13" id="KW-0472">Membrane</keyword>
<dbReference type="GO" id="GO:0004573">
    <property type="term" value="F:Glc3Man9GlcNAc2 oligosaccharide glucosidase activity"/>
    <property type="evidence" value="ECO:0007669"/>
    <property type="project" value="UniProtKB-UniRule"/>
</dbReference>
<evidence type="ECO:0000256" key="10">
    <source>
        <dbReference type="ARBA" id="ARBA00023180"/>
    </source>
</evidence>
<dbReference type="PhylomeDB" id="T1ISH0"/>
<evidence type="ECO:0000256" key="6">
    <source>
        <dbReference type="ARBA" id="ARBA00022824"/>
    </source>
</evidence>
<dbReference type="Gene3D" id="2.70.98.110">
    <property type="entry name" value="Glycosyl hydrolase family 63, N-terminal domain"/>
    <property type="match status" value="1"/>
</dbReference>
<dbReference type="InterPro" id="IPR004888">
    <property type="entry name" value="Glycoside_hydrolase_63"/>
</dbReference>
<evidence type="ECO:0000256" key="1">
    <source>
        <dbReference type="ARBA" id="ARBA00004648"/>
    </source>
</evidence>
<dbReference type="EMBL" id="JH431432">
    <property type="status" value="NOT_ANNOTATED_CDS"/>
    <property type="molecule type" value="Genomic_DNA"/>
</dbReference>
<dbReference type="GO" id="GO:0006487">
    <property type="term" value="P:protein N-linked glycosylation"/>
    <property type="evidence" value="ECO:0007669"/>
    <property type="project" value="UniProtKB-UniRule"/>
</dbReference>
<dbReference type="GO" id="GO:0009311">
    <property type="term" value="P:oligosaccharide metabolic process"/>
    <property type="evidence" value="ECO:0007669"/>
    <property type="project" value="UniProtKB-UniRule"/>
</dbReference>
<accession>T1ISH0</accession>
<dbReference type="GO" id="GO:0005789">
    <property type="term" value="C:endoplasmic reticulum membrane"/>
    <property type="evidence" value="ECO:0007669"/>
    <property type="project" value="UniProtKB-SubCell"/>
</dbReference>
<dbReference type="Pfam" id="PF16923">
    <property type="entry name" value="Glyco_hydro_63N"/>
    <property type="match status" value="1"/>
</dbReference>
<keyword evidence="5 13" id="KW-0378">Hydrolase</keyword>
<dbReference type="Pfam" id="PF03200">
    <property type="entry name" value="Glyco_hydro_63"/>
    <property type="match status" value="1"/>
</dbReference>
<dbReference type="FunFam" id="1.50.10.10:FF:000009">
    <property type="entry name" value="mannosyl-oligosaccharide glucosidase"/>
    <property type="match status" value="1"/>
</dbReference>
<keyword evidence="7" id="KW-0735">Signal-anchor</keyword>
<evidence type="ECO:0000259" key="15">
    <source>
        <dbReference type="Pfam" id="PF03200"/>
    </source>
</evidence>
<proteinExistence type="inferred from homology"/>
<comment type="catalytic activity">
    <reaction evidence="13">
        <text>N(4)-(alpha-D-Glc-(1-&gt;2)-alpha-D-Glc-(1-&gt;3)-alpha-D-Glc-(1-&gt;3)-alpha-D-Man-(1-&gt;2)-alpha-D-Man-(1-&gt;2)-alpha-D-Man-(1-&gt;3)-[alpha-D-Man-(1-&gt;2)-alpha-D-Man-(1-&gt;3)-[alpha-D-Man-(1-&gt;2)-alpha-D-Man-(1-&gt;6)]-alpha-D-Man-(1-&gt;6)]-beta-D-Man-(1-&gt;4)-beta-D-GlcNAc-(1-&gt;4)-beta-D-GlcNAc)-L-asparaginyl-[protein] + H2O = N(4)-(alpha-D-Glc-(1-&gt;3)-alpha-D-Glc-(1-&gt;3)-alpha-D-Man-(1-&gt;2)-alpha-D-Man-(1-&gt;2)-alpha-D-Man-(1-&gt;3)-[alpha-D-Man-(1-&gt;2)-alpha-D-Man-(1-&gt;3)-[alpha-D-Man-(1-&gt;2)-alpha-D-Man-(1-&gt;6)]-alpha-D-Man-(1-&gt;6)]-beta-D-Man-(1-&gt;4)-beta-D-GlcNAc-(1-&gt;4)-beta-D-GlcNAc)-L-asparaginyl-[protein] + beta-D-glucose</text>
        <dbReference type="Rhea" id="RHEA:55988"/>
        <dbReference type="Rhea" id="RHEA-COMP:12806"/>
        <dbReference type="Rhea" id="RHEA-COMP:14355"/>
        <dbReference type="ChEBI" id="CHEBI:15377"/>
        <dbReference type="ChEBI" id="CHEBI:15903"/>
        <dbReference type="ChEBI" id="CHEBI:59082"/>
        <dbReference type="ChEBI" id="CHEBI:132537"/>
        <dbReference type="EC" id="3.2.1.106"/>
    </reaction>
</comment>
<feature type="domain" description="Glycosyl hydrolase family 63 C-terminal" evidence="15">
    <location>
        <begin position="326"/>
        <end position="814"/>
    </location>
</feature>
<dbReference type="STRING" id="126957.T1ISH0"/>
<dbReference type="InterPro" id="IPR031335">
    <property type="entry name" value="Glyco_hydro_63_C"/>
</dbReference>
<dbReference type="PANTHER" id="PTHR10412:SF11">
    <property type="entry name" value="MANNOSYL-OLIGOSACCHARIDE GLUCOSIDASE"/>
    <property type="match status" value="1"/>
</dbReference>
<evidence type="ECO:0000256" key="8">
    <source>
        <dbReference type="ARBA" id="ARBA00022989"/>
    </source>
</evidence>
<feature type="region of interest" description="Disordered" evidence="14">
    <location>
        <begin position="1"/>
        <end position="30"/>
    </location>
</feature>
<evidence type="ECO:0000256" key="3">
    <source>
        <dbReference type="ARBA" id="ARBA00010833"/>
    </source>
</evidence>
<dbReference type="OMA" id="FNWYNTT"/>
<sequence length="818" mass="94580">MIMVRQRRPLKPESEEARKHREKKKRNNHQPKTLTKKILSYLFLSAAVFVALSYLFIQYSRKIQVVTPLKQPLSVVQSGVLVPDKFWGTYRPNCYFGLKARSPQSPIFGLMWFAQTLVDNQLPLRHWCEQGDRLLRYGWLEHDITNFGRQEIEETHYRISTDFVKRSGGNHGGDWTTRITFSPKGTKYEPFISLIFYLALDGQGRIQPVLRGTTLATVQGDSEELGPFRVSYETSTSNIKMTSYLMTVAPGMHLLKETVLKNLAIFQLDKLKHVKVIGLVGNQMKGENEGKRPNFLAYQAVFTLPFEIEVVFESGSFADRPNRLIGDVFTSELAQHSKQFHERFAQKFKLQDKGYKPDQVNFAKAAMSNLLGGIGYFYGSSIVQSQFNAEPVKYWPAPLYTAVPSRSFFPRGFLWDEGFHNLLICQFDTTLCKDIIAHWLDLMNVEGWIPREQILGAEARSKVPDEFVVQQNTNANPPTLFLTLQYLINKLQVNNSSIDEHDFNFFRRIYPRLMAWFDWFNVTQIGKITTFYRWRGRDAVTIKELNPKTLSSGLDDYPRASHPTEDERHVDLRCWMALAADVMSQISKFIGISSDKYKKTYKLLSDNDLLDELHWSPELEAYSDFGYHSSKTKLERPKVKNIQPGKPAPKADKIRVVIDEPKLQFVDSFGYVSLFPFITLILSPDSPKLAITLNRLKDPDLLWTKFGLRSLAKSNPLYMKHNTEHDPPYWRGAIWININFLTLRALYHYSALDGPSKEISRELYKELKRNLVENIYNEYKRSGYVWEQYSDLTGQGQGSHPFTGWTSLIVLIMGDTYW</sequence>
<feature type="transmembrane region" description="Helical" evidence="13">
    <location>
        <begin position="38"/>
        <end position="57"/>
    </location>
</feature>
<comment type="function">
    <text evidence="13">Cleaves the distal alpha 1,2-linked glucose residue from the Glc(3)Man(9)GlcNAc(2) oligosaccharide precursor.</text>
</comment>
<evidence type="ECO:0000256" key="12">
    <source>
        <dbReference type="ARBA" id="ARBA00038888"/>
    </source>
</evidence>
<keyword evidence="6 13" id="KW-0256">Endoplasmic reticulum</keyword>
<comment type="subcellular location">
    <subcellularLocation>
        <location evidence="1 13">Endoplasmic reticulum membrane</location>
        <topology evidence="1 13">Single-pass type II membrane protein</topology>
    </subcellularLocation>
</comment>
<dbReference type="PANTHER" id="PTHR10412">
    <property type="entry name" value="MANNOSYL-OLIGOSACCHARIDE GLUCOSIDASE"/>
    <property type="match status" value="1"/>
</dbReference>
<dbReference type="InterPro" id="IPR012341">
    <property type="entry name" value="6hp_glycosidase-like_sf"/>
</dbReference>
<feature type="compositionally biased region" description="Basic and acidic residues" evidence="14">
    <location>
        <begin position="10"/>
        <end position="19"/>
    </location>
</feature>
<dbReference type="EnsemblMetazoa" id="SMAR004045-RA">
    <property type="protein sequence ID" value="SMAR004045-PA"/>
    <property type="gene ID" value="SMAR004045"/>
</dbReference>
<dbReference type="Proteomes" id="UP000014500">
    <property type="component" value="Unassembled WGS sequence"/>
</dbReference>
<comment type="similarity">
    <text evidence="3 13">Belongs to the glycosyl hydrolase 63 family.</text>
</comment>
<dbReference type="AlphaFoldDB" id="T1ISH0"/>
<evidence type="ECO:0000256" key="5">
    <source>
        <dbReference type="ARBA" id="ARBA00022801"/>
    </source>
</evidence>
<organism evidence="17 18">
    <name type="scientific">Strigamia maritima</name>
    <name type="common">European centipede</name>
    <name type="synonym">Geophilus maritimus</name>
    <dbReference type="NCBI Taxonomy" id="126957"/>
    <lineage>
        <taxon>Eukaryota</taxon>
        <taxon>Metazoa</taxon>
        <taxon>Ecdysozoa</taxon>
        <taxon>Arthropoda</taxon>
        <taxon>Myriapoda</taxon>
        <taxon>Chilopoda</taxon>
        <taxon>Pleurostigmophora</taxon>
        <taxon>Geophilomorpha</taxon>
        <taxon>Linotaeniidae</taxon>
        <taxon>Strigamia</taxon>
    </lineage>
</organism>
<evidence type="ECO:0000256" key="11">
    <source>
        <dbReference type="ARBA" id="ARBA00023295"/>
    </source>
</evidence>
<evidence type="ECO:0000256" key="14">
    <source>
        <dbReference type="SAM" id="MobiDB-lite"/>
    </source>
</evidence>
<dbReference type="HOGENOM" id="CLU_007380_1_0_1"/>
<dbReference type="SUPFAM" id="SSF48208">
    <property type="entry name" value="Six-hairpin glycosidases"/>
    <property type="match status" value="1"/>
</dbReference>
<comment type="pathway">
    <text evidence="2">Glycan metabolism; N-glycan degradation.</text>
</comment>
<keyword evidence="18" id="KW-1185">Reference proteome</keyword>
<dbReference type="eggNOG" id="KOG2161">
    <property type="taxonomic scope" value="Eukaryota"/>
</dbReference>
<evidence type="ECO:0000313" key="17">
    <source>
        <dbReference type="EnsemblMetazoa" id="SMAR004045-PA"/>
    </source>
</evidence>
<protein>
    <recommendedName>
        <fullName evidence="12 13">Mannosyl-oligosaccharide glucosidase</fullName>
        <ecNumber evidence="12 13">3.2.1.106</ecNumber>
    </recommendedName>
</protein>
<reference evidence="17" key="2">
    <citation type="submission" date="2015-02" db="UniProtKB">
        <authorList>
            <consortium name="EnsemblMetazoa"/>
        </authorList>
    </citation>
    <scope>IDENTIFICATION</scope>
</reference>
<evidence type="ECO:0000256" key="13">
    <source>
        <dbReference type="RuleBase" id="RU368089"/>
    </source>
</evidence>
<dbReference type="Gene3D" id="1.50.10.10">
    <property type="match status" value="1"/>
</dbReference>
<feature type="domain" description="Glycosyl hydrolase family 63 N-terminal" evidence="16">
    <location>
        <begin position="86"/>
        <end position="244"/>
    </location>
</feature>